<reference evidence="1" key="1">
    <citation type="journal article" date="2015" name="Nature">
        <title>Complex archaea that bridge the gap between prokaryotes and eukaryotes.</title>
        <authorList>
            <person name="Spang A."/>
            <person name="Saw J.H."/>
            <person name="Jorgensen S.L."/>
            <person name="Zaremba-Niedzwiedzka K."/>
            <person name="Martijn J."/>
            <person name="Lind A.E."/>
            <person name="van Eijk R."/>
            <person name="Schleper C."/>
            <person name="Guy L."/>
            <person name="Ettema T.J."/>
        </authorList>
    </citation>
    <scope>NUCLEOTIDE SEQUENCE</scope>
</reference>
<protein>
    <submittedName>
        <fullName evidence="1">Uncharacterized protein</fullName>
    </submittedName>
</protein>
<proteinExistence type="predicted"/>
<evidence type="ECO:0000313" key="1">
    <source>
        <dbReference type="EMBL" id="KKM62086.1"/>
    </source>
</evidence>
<gene>
    <name evidence="1" type="ORF">LCGC14_1525170</name>
</gene>
<name>A0A0F9JIA9_9ZZZZ</name>
<organism evidence="1">
    <name type="scientific">marine sediment metagenome</name>
    <dbReference type="NCBI Taxonomy" id="412755"/>
    <lineage>
        <taxon>unclassified sequences</taxon>
        <taxon>metagenomes</taxon>
        <taxon>ecological metagenomes</taxon>
    </lineage>
</organism>
<dbReference type="EMBL" id="LAZR01011366">
    <property type="protein sequence ID" value="KKM62086.1"/>
    <property type="molecule type" value="Genomic_DNA"/>
</dbReference>
<dbReference type="AlphaFoldDB" id="A0A0F9JIA9"/>
<sequence>MSNIPLCPFCNEKAIARYGETTTLIGFSTFTDDDGKLHHHDDNCLNQTFSCSNYHSWKLSRRRRCKTKGCDWRGKENCFCHNGKKIDDFCADDVPLVFNHAKSC</sequence>
<comment type="caution">
    <text evidence="1">The sequence shown here is derived from an EMBL/GenBank/DDBJ whole genome shotgun (WGS) entry which is preliminary data.</text>
</comment>
<accession>A0A0F9JIA9</accession>